<dbReference type="InterPro" id="IPR047817">
    <property type="entry name" value="ABC2_TM_bact-type"/>
</dbReference>
<dbReference type="Pfam" id="PF01061">
    <property type="entry name" value="ABC2_membrane"/>
    <property type="match status" value="1"/>
</dbReference>
<evidence type="ECO:0000256" key="1">
    <source>
        <dbReference type="ARBA" id="ARBA00004141"/>
    </source>
</evidence>
<reference evidence="8" key="1">
    <citation type="journal article" date="2021" name="PeerJ">
        <title>Extensive microbial diversity within the chicken gut microbiome revealed by metagenomics and culture.</title>
        <authorList>
            <person name="Gilroy R."/>
            <person name="Ravi A."/>
            <person name="Getino M."/>
            <person name="Pursley I."/>
            <person name="Horton D.L."/>
            <person name="Alikhan N.F."/>
            <person name="Baker D."/>
            <person name="Gharbi K."/>
            <person name="Hall N."/>
            <person name="Watson M."/>
            <person name="Adriaenssens E.M."/>
            <person name="Foster-Nyarko E."/>
            <person name="Jarju S."/>
            <person name="Secka A."/>
            <person name="Antonio M."/>
            <person name="Oren A."/>
            <person name="Chaudhuri R.R."/>
            <person name="La Ragione R."/>
            <person name="Hildebrand F."/>
            <person name="Pallen M.J."/>
        </authorList>
    </citation>
    <scope>NUCLEOTIDE SEQUENCE</scope>
    <source>
        <strain evidence="8">CHK32-1732</strain>
    </source>
</reference>
<dbReference type="PIRSF" id="PIRSF006648">
    <property type="entry name" value="DrrB"/>
    <property type="match status" value="1"/>
</dbReference>
<dbReference type="InterPro" id="IPR013525">
    <property type="entry name" value="ABC2_TM"/>
</dbReference>
<dbReference type="GO" id="GO:0140359">
    <property type="term" value="F:ABC-type transporter activity"/>
    <property type="evidence" value="ECO:0007669"/>
    <property type="project" value="InterPro"/>
</dbReference>
<evidence type="ECO:0000313" key="9">
    <source>
        <dbReference type="Proteomes" id="UP000824190"/>
    </source>
</evidence>
<evidence type="ECO:0000259" key="7">
    <source>
        <dbReference type="PROSITE" id="PS51012"/>
    </source>
</evidence>
<dbReference type="Proteomes" id="UP000824190">
    <property type="component" value="Unassembled WGS sequence"/>
</dbReference>
<comment type="caution">
    <text evidence="8">The sequence shown here is derived from an EMBL/GenBank/DDBJ whole genome shotgun (WGS) entry which is preliminary data.</text>
</comment>
<feature type="transmembrane region" description="Helical" evidence="6">
    <location>
        <begin position="128"/>
        <end position="147"/>
    </location>
</feature>
<dbReference type="PANTHER" id="PTHR43229">
    <property type="entry name" value="NODULATION PROTEIN J"/>
    <property type="match status" value="1"/>
</dbReference>
<evidence type="ECO:0000256" key="4">
    <source>
        <dbReference type="ARBA" id="ARBA00023136"/>
    </source>
</evidence>
<keyword evidence="5" id="KW-0046">Antibiotic resistance</keyword>
<feature type="transmembrane region" description="Helical" evidence="6">
    <location>
        <begin position="241"/>
        <end position="263"/>
    </location>
</feature>
<gene>
    <name evidence="8" type="ORF">H9870_02520</name>
</gene>
<sequence>MTAPTLPTASAAPPVSPSFITTTATIAGRNIHRIVRNTGSMISATVIPGMFLVALYIVFSTVMEANDIDYAQYLVPAASLQAILFTAGGSAMAIGVDKTSGINDRLRASPVPTAAPVVGRLLADLTRAVMSVAVVTVVGAVLGFRWHGGGVDLLIYLLTALGFAVGASLVYDGIALLAATPESAATILQAVSMPLIMLSTSYVPAETLPSGAAPIVEALPVSVIGEILRQSSTGTVGAGPLLAATAWIIGLIVVGGALSAKAFRRKS</sequence>
<keyword evidence="4 6" id="KW-0472">Membrane</keyword>
<dbReference type="PROSITE" id="PS51012">
    <property type="entry name" value="ABC_TM2"/>
    <property type="match status" value="1"/>
</dbReference>
<dbReference type="EMBL" id="DXGC01000021">
    <property type="protein sequence ID" value="HIW90522.1"/>
    <property type="molecule type" value="Genomic_DNA"/>
</dbReference>
<evidence type="ECO:0000256" key="2">
    <source>
        <dbReference type="ARBA" id="ARBA00022692"/>
    </source>
</evidence>
<protein>
    <recommendedName>
        <fullName evidence="6">Transport permease protein</fullName>
    </recommendedName>
</protein>
<evidence type="ECO:0000313" key="8">
    <source>
        <dbReference type="EMBL" id="HIW90522.1"/>
    </source>
</evidence>
<feature type="transmembrane region" description="Helical" evidence="6">
    <location>
        <begin position="153"/>
        <end position="171"/>
    </location>
</feature>
<evidence type="ECO:0000256" key="6">
    <source>
        <dbReference type="RuleBase" id="RU361157"/>
    </source>
</evidence>
<dbReference type="InterPro" id="IPR051784">
    <property type="entry name" value="Nod_factor_ABC_transporter"/>
</dbReference>
<feature type="transmembrane region" description="Helical" evidence="6">
    <location>
        <begin position="71"/>
        <end position="96"/>
    </location>
</feature>
<feature type="domain" description="ABC transmembrane type-2" evidence="7">
    <location>
        <begin position="39"/>
        <end position="266"/>
    </location>
</feature>
<name>A0A9D1UJZ7_9CORY</name>
<evidence type="ECO:0000256" key="3">
    <source>
        <dbReference type="ARBA" id="ARBA00022989"/>
    </source>
</evidence>
<reference evidence="8" key="2">
    <citation type="submission" date="2021-04" db="EMBL/GenBank/DDBJ databases">
        <authorList>
            <person name="Gilroy R."/>
        </authorList>
    </citation>
    <scope>NUCLEOTIDE SEQUENCE</scope>
    <source>
        <strain evidence="8">CHK32-1732</strain>
    </source>
</reference>
<dbReference type="PANTHER" id="PTHR43229:SF2">
    <property type="entry name" value="NODULATION PROTEIN J"/>
    <property type="match status" value="1"/>
</dbReference>
<proteinExistence type="inferred from homology"/>
<dbReference type="GO" id="GO:0043190">
    <property type="term" value="C:ATP-binding cassette (ABC) transporter complex"/>
    <property type="evidence" value="ECO:0007669"/>
    <property type="project" value="InterPro"/>
</dbReference>
<keyword evidence="6" id="KW-0813">Transport</keyword>
<dbReference type="InterPro" id="IPR000412">
    <property type="entry name" value="ABC_2_transport"/>
</dbReference>
<dbReference type="AlphaFoldDB" id="A0A9D1UJZ7"/>
<comment type="caution">
    <text evidence="6">Lacks conserved residue(s) required for the propagation of feature annotation.</text>
</comment>
<keyword evidence="3 6" id="KW-1133">Transmembrane helix</keyword>
<comment type="similarity">
    <text evidence="6">Belongs to the ABC-2 integral membrane protein family.</text>
</comment>
<keyword evidence="6" id="KW-1003">Cell membrane</keyword>
<feature type="transmembrane region" description="Helical" evidence="6">
    <location>
        <begin position="39"/>
        <end position="59"/>
    </location>
</feature>
<accession>A0A9D1UJZ7</accession>
<keyword evidence="2 6" id="KW-0812">Transmembrane</keyword>
<comment type="subcellular location">
    <subcellularLocation>
        <location evidence="6">Cell membrane</location>
        <topology evidence="6">Multi-pass membrane protein</topology>
    </subcellularLocation>
    <subcellularLocation>
        <location evidence="1">Membrane</location>
        <topology evidence="1">Multi-pass membrane protein</topology>
    </subcellularLocation>
</comment>
<evidence type="ECO:0000256" key="5">
    <source>
        <dbReference type="ARBA" id="ARBA00023251"/>
    </source>
</evidence>
<organism evidence="8 9">
    <name type="scientific">Candidatus Corynebacterium avicola</name>
    <dbReference type="NCBI Taxonomy" id="2838527"/>
    <lineage>
        <taxon>Bacteria</taxon>
        <taxon>Bacillati</taxon>
        <taxon>Actinomycetota</taxon>
        <taxon>Actinomycetes</taxon>
        <taxon>Mycobacteriales</taxon>
        <taxon>Corynebacteriaceae</taxon>
        <taxon>Corynebacterium</taxon>
    </lineage>
</organism>
<dbReference type="GO" id="GO:0046677">
    <property type="term" value="P:response to antibiotic"/>
    <property type="evidence" value="ECO:0007669"/>
    <property type="project" value="UniProtKB-KW"/>
</dbReference>